<dbReference type="GO" id="GO:0016746">
    <property type="term" value="F:acyltransferase activity"/>
    <property type="evidence" value="ECO:0007669"/>
    <property type="project" value="UniProtKB-KW"/>
</dbReference>
<feature type="non-terminal residue" evidence="2">
    <location>
        <position position="188"/>
    </location>
</feature>
<dbReference type="AlphaFoldDB" id="A0A6J4J106"/>
<organism evidence="2">
    <name type="scientific">uncultured Acidimicrobiales bacterium</name>
    <dbReference type="NCBI Taxonomy" id="310071"/>
    <lineage>
        <taxon>Bacteria</taxon>
        <taxon>Bacillati</taxon>
        <taxon>Actinomycetota</taxon>
        <taxon>Acidimicrobiia</taxon>
        <taxon>Acidimicrobiales</taxon>
        <taxon>environmental samples</taxon>
    </lineage>
</organism>
<feature type="compositionally biased region" description="Basic and acidic residues" evidence="1">
    <location>
        <begin position="119"/>
        <end position="131"/>
    </location>
</feature>
<accession>A0A6J4J106</accession>
<sequence length="188" mass="20541">EDRPGARSRRRSAGGAPGADAPEASPVGAEDRGAGLRPPVVTEPLPLRAHPPRQPLLLRRSRRGLGRRLCRPHAERRGRARDQHRRRPGLAPPQDRHAAPRQPRPGGPATKGAQPHPRGAREQRGGQDHVHPVRLRAGGNPQELLHRDERGRVDHVGRAHRHPGVRSPARPSRSDGAGAHGRGRDPRM</sequence>
<name>A0A6J4J106_9ACTN</name>
<evidence type="ECO:0000256" key="1">
    <source>
        <dbReference type="SAM" id="MobiDB-lite"/>
    </source>
</evidence>
<feature type="non-terminal residue" evidence="2">
    <location>
        <position position="1"/>
    </location>
</feature>
<feature type="compositionally biased region" description="Basic and acidic residues" evidence="1">
    <location>
        <begin position="144"/>
        <end position="157"/>
    </location>
</feature>
<keyword evidence="2" id="KW-0012">Acyltransferase</keyword>
<feature type="compositionally biased region" description="Basic and acidic residues" evidence="1">
    <location>
        <begin position="72"/>
        <end position="81"/>
    </location>
</feature>
<feature type="compositionally biased region" description="Basic residues" evidence="1">
    <location>
        <begin position="59"/>
        <end position="71"/>
    </location>
</feature>
<gene>
    <name evidence="2" type="ORF">AVDCRST_MAG50-3149</name>
</gene>
<protein>
    <submittedName>
        <fullName evidence="2">Ribosomal-protein-S18p-alanine acetyltransferase</fullName>
        <ecNumber evidence="2">2.3.1.128</ecNumber>
    </submittedName>
</protein>
<feature type="compositionally biased region" description="Basic residues" evidence="1">
    <location>
        <begin position="1"/>
        <end position="12"/>
    </location>
</feature>
<proteinExistence type="predicted"/>
<reference evidence="2" key="1">
    <citation type="submission" date="2020-02" db="EMBL/GenBank/DDBJ databases">
        <authorList>
            <person name="Meier V. D."/>
        </authorList>
    </citation>
    <scope>NUCLEOTIDE SEQUENCE</scope>
    <source>
        <strain evidence="2">AVDCRST_MAG50</strain>
    </source>
</reference>
<dbReference type="EC" id="2.3.1.128" evidence="2"/>
<keyword evidence="2" id="KW-0808">Transferase</keyword>
<dbReference type="EMBL" id="CADCTF010000150">
    <property type="protein sequence ID" value="CAA9266101.1"/>
    <property type="molecule type" value="Genomic_DNA"/>
</dbReference>
<feature type="region of interest" description="Disordered" evidence="1">
    <location>
        <begin position="1"/>
        <end position="188"/>
    </location>
</feature>
<evidence type="ECO:0000313" key="2">
    <source>
        <dbReference type="EMBL" id="CAA9266101.1"/>
    </source>
</evidence>